<name>W2KHS9_PHYNI</name>
<sequence>MWSRHSSTSTWSRALLSRRTAHGCSLRATKRFSGFSIYWALRSSCRPTRLTDVQASWCCRRRLLQRCPRPSRSARLLYLATGWQLRAKWTARSPFGI</sequence>
<gene>
    <name evidence="1" type="ORF">L917_15953</name>
</gene>
<dbReference type="Proteomes" id="UP000054423">
    <property type="component" value="Unassembled WGS sequence"/>
</dbReference>
<accession>W2KHS9</accession>
<reference evidence="1" key="1">
    <citation type="submission" date="2013-11" db="EMBL/GenBank/DDBJ databases">
        <title>The Genome Sequence of Phytophthora parasitica CHvinca01.</title>
        <authorList>
            <consortium name="The Broad Institute Genomics Platform"/>
            <person name="Russ C."/>
            <person name="Tyler B."/>
            <person name="Panabieres F."/>
            <person name="Shan W."/>
            <person name="Tripathy S."/>
            <person name="Grunwald N."/>
            <person name="Machado M."/>
            <person name="Johnson C.S."/>
            <person name="Arredondo F."/>
            <person name="Hong C."/>
            <person name="Coffey M."/>
            <person name="Young S.K."/>
            <person name="Zeng Q."/>
            <person name="Gargeya S."/>
            <person name="Fitzgerald M."/>
            <person name="Abouelleil A."/>
            <person name="Alvarado L."/>
            <person name="Chapman S.B."/>
            <person name="Gainer-Dewar J."/>
            <person name="Goldberg J."/>
            <person name="Griggs A."/>
            <person name="Gujja S."/>
            <person name="Hansen M."/>
            <person name="Howarth C."/>
            <person name="Imamovic A."/>
            <person name="Ireland A."/>
            <person name="Larimer J."/>
            <person name="McCowan C."/>
            <person name="Murphy C."/>
            <person name="Pearson M."/>
            <person name="Poon T.W."/>
            <person name="Priest M."/>
            <person name="Roberts A."/>
            <person name="Saif S."/>
            <person name="Shea T."/>
            <person name="Sykes S."/>
            <person name="Wortman J."/>
            <person name="Nusbaum C."/>
            <person name="Birren B."/>
        </authorList>
    </citation>
    <scope>NUCLEOTIDE SEQUENCE [LARGE SCALE GENOMIC DNA]</scope>
    <source>
        <strain evidence="1">CHvinca01</strain>
    </source>
</reference>
<organism evidence="1">
    <name type="scientific">Phytophthora nicotianae</name>
    <name type="common">Potato buckeye rot agent</name>
    <name type="synonym">Phytophthora parasitica</name>
    <dbReference type="NCBI Taxonomy" id="4792"/>
    <lineage>
        <taxon>Eukaryota</taxon>
        <taxon>Sar</taxon>
        <taxon>Stramenopiles</taxon>
        <taxon>Oomycota</taxon>
        <taxon>Peronosporomycetes</taxon>
        <taxon>Peronosporales</taxon>
        <taxon>Peronosporaceae</taxon>
        <taxon>Phytophthora</taxon>
    </lineage>
</organism>
<proteinExistence type="predicted"/>
<protein>
    <submittedName>
        <fullName evidence="1">Uncharacterized protein</fullName>
    </submittedName>
</protein>
<dbReference type="EMBL" id="KI681876">
    <property type="protein sequence ID" value="ETL84184.1"/>
    <property type="molecule type" value="Genomic_DNA"/>
</dbReference>
<dbReference type="AlphaFoldDB" id="W2KHS9"/>
<evidence type="ECO:0000313" key="1">
    <source>
        <dbReference type="EMBL" id="ETL84184.1"/>
    </source>
</evidence>